<dbReference type="InterPro" id="IPR003594">
    <property type="entry name" value="HATPase_dom"/>
</dbReference>
<keyword evidence="7" id="KW-0812">Transmembrane</keyword>
<keyword evidence="5" id="KW-0902">Two-component regulatory system</keyword>
<dbReference type="Pfam" id="PF02518">
    <property type="entry name" value="HATPase_c"/>
    <property type="match status" value="1"/>
</dbReference>
<dbReference type="PROSITE" id="PS50112">
    <property type="entry name" value="PAS"/>
    <property type="match status" value="1"/>
</dbReference>
<protein>
    <submittedName>
        <fullName evidence="10">Two-component system sensor histidine kinase</fullName>
    </submittedName>
</protein>
<dbReference type="GO" id="GO:0005524">
    <property type="term" value="F:ATP binding"/>
    <property type="evidence" value="ECO:0007669"/>
    <property type="project" value="UniProtKB-KW"/>
</dbReference>
<evidence type="ECO:0000256" key="2">
    <source>
        <dbReference type="ARBA" id="ARBA00022741"/>
    </source>
</evidence>
<organism evidence="10">
    <name type="scientific">gut metagenome</name>
    <dbReference type="NCBI Taxonomy" id="749906"/>
    <lineage>
        <taxon>unclassified sequences</taxon>
        <taxon>metagenomes</taxon>
        <taxon>organismal metagenomes</taxon>
    </lineage>
</organism>
<evidence type="ECO:0000256" key="6">
    <source>
        <dbReference type="SAM" id="MobiDB-lite"/>
    </source>
</evidence>
<comment type="caution">
    <text evidence="10">The sequence shown here is derived from an EMBL/GenBank/DDBJ whole genome shotgun (WGS) entry which is preliminary data.</text>
</comment>
<evidence type="ECO:0000259" key="9">
    <source>
        <dbReference type="PROSITE" id="PS50112"/>
    </source>
</evidence>
<evidence type="ECO:0000256" key="7">
    <source>
        <dbReference type="SAM" id="Phobius"/>
    </source>
</evidence>
<keyword evidence="7" id="KW-0472">Membrane</keyword>
<dbReference type="SMART" id="SM00387">
    <property type="entry name" value="HATPase_c"/>
    <property type="match status" value="1"/>
</dbReference>
<dbReference type="SUPFAM" id="SSF55874">
    <property type="entry name" value="ATPase domain of HSP90 chaperone/DNA topoisomerase II/histidine kinase"/>
    <property type="match status" value="1"/>
</dbReference>
<dbReference type="PANTHER" id="PTHR43065:SF46">
    <property type="entry name" value="C4-DICARBOXYLATE TRANSPORT SENSOR PROTEIN DCTB"/>
    <property type="match status" value="1"/>
</dbReference>
<keyword evidence="7" id="KW-1133">Transmembrane helix</keyword>
<evidence type="ECO:0000259" key="8">
    <source>
        <dbReference type="PROSITE" id="PS50109"/>
    </source>
</evidence>
<dbReference type="GO" id="GO:0016301">
    <property type="term" value="F:kinase activity"/>
    <property type="evidence" value="ECO:0007669"/>
    <property type="project" value="UniProtKB-KW"/>
</dbReference>
<dbReference type="SUPFAM" id="SSF55785">
    <property type="entry name" value="PYP-like sensor domain (PAS domain)"/>
    <property type="match status" value="1"/>
</dbReference>
<name>J9H4J0_9ZZZZ</name>
<evidence type="ECO:0000256" key="5">
    <source>
        <dbReference type="ARBA" id="ARBA00023012"/>
    </source>
</evidence>
<dbReference type="AlphaFoldDB" id="J9H4J0"/>
<dbReference type="PROSITE" id="PS51257">
    <property type="entry name" value="PROKAR_LIPOPROTEIN"/>
    <property type="match status" value="1"/>
</dbReference>
<dbReference type="InterPro" id="IPR004358">
    <property type="entry name" value="Sig_transdc_His_kin-like_C"/>
</dbReference>
<dbReference type="InterPro" id="IPR000014">
    <property type="entry name" value="PAS"/>
</dbReference>
<proteinExistence type="predicted"/>
<sequence>MRQRYAFRLALCVLVAALGGGCWGCYLLEAAADCPVGPGGFRSLPAALGLTGLVVFLAVWQYRLYRSHTRKVLFLLDAVENNDTSVHFNEEEADGPQGVVNQALNRIAQILAQVKAETVQREQYYGLILDCVSTGVVVLDDRGAVVQTNREALRLLGLEVFTHVQQLACIDAGLVDQVGPCRVGDKLQVTYPTERGTVQLSIRVSDIVIRQTHLRILALNDINNELDEKEIDSWMRLTRVLTHEIMNSVTPITSLSETLLTLVQPGEEPSTEVAAEAKGTDTTDAASGVPVRAGKEREAAEREAALMEGLQTIHATGEGLLAFVENYRRFTRIPKPEPSLFYVKEFLQRMVALARHQYPEARIDFRIEVLPDDLILYADEHLIGQVVINLLKNAIQAIESAPSATPGRIRLDATCNEAEAVILRIRNNGPAIPAEVAEHIFTPFFTTREGGSGIGLPISRQIMRLSGGSLSLQTGRETTFVLQFD</sequence>
<dbReference type="EMBL" id="AMCI01000008">
    <property type="protein sequence ID" value="EJX10988.1"/>
    <property type="molecule type" value="Genomic_DNA"/>
</dbReference>
<keyword evidence="1" id="KW-0808">Transferase</keyword>
<feature type="transmembrane region" description="Helical" evidence="7">
    <location>
        <begin position="40"/>
        <end position="60"/>
    </location>
</feature>
<keyword evidence="4" id="KW-0067">ATP-binding</keyword>
<keyword evidence="3 10" id="KW-0418">Kinase</keyword>
<accession>J9H4J0</accession>
<keyword evidence="2" id="KW-0547">Nucleotide-binding</keyword>
<feature type="domain" description="Histidine kinase" evidence="8">
    <location>
        <begin position="240"/>
        <end position="485"/>
    </location>
</feature>
<dbReference type="PANTHER" id="PTHR43065">
    <property type="entry name" value="SENSOR HISTIDINE KINASE"/>
    <property type="match status" value="1"/>
</dbReference>
<dbReference type="InterPro" id="IPR035965">
    <property type="entry name" value="PAS-like_dom_sf"/>
</dbReference>
<dbReference type="Gene3D" id="3.30.565.10">
    <property type="entry name" value="Histidine kinase-like ATPase, C-terminal domain"/>
    <property type="match status" value="1"/>
</dbReference>
<dbReference type="GO" id="GO:0000160">
    <property type="term" value="P:phosphorelay signal transduction system"/>
    <property type="evidence" value="ECO:0007669"/>
    <property type="project" value="UniProtKB-KW"/>
</dbReference>
<evidence type="ECO:0000256" key="1">
    <source>
        <dbReference type="ARBA" id="ARBA00022679"/>
    </source>
</evidence>
<reference evidence="10" key="1">
    <citation type="journal article" date="2012" name="PLoS ONE">
        <title>Gene sets for utilization of primary and secondary nutrition supplies in the distal gut of endangered iberian lynx.</title>
        <authorList>
            <person name="Alcaide M."/>
            <person name="Messina E."/>
            <person name="Richter M."/>
            <person name="Bargiela R."/>
            <person name="Peplies J."/>
            <person name="Huws S.A."/>
            <person name="Newbold C.J."/>
            <person name="Golyshin P.N."/>
            <person name="Simon M.A."/>
            <person name="Lopez G."/>
            <person name="Yakimov M.M."/>
            <person name="Ferrer M."/>
        </authorList>
    </citation>
    <scope>NUCLEOTIDE SEQUENCE</scope>
</reference>
<dbReference type="PROSITE" id="PS50109">
    <property type="entry name" value="HIS_KIN"/>
    <property type="match status" value="1"/>
</dbReference>
<evidence type="ECO:0000256" key="4">
    <source>
        <dbReference type="ARBA" id="ARBA00022840"/>
    </source>
</evidence>
<feature type="domain" description="PAS" evidence="9">
    <location>
        <begin position="121"/>
        <end position="159"/>
    </location>
</feature>
<dbReference type="InterPro" id="IPR005467">
    <property type="entry name" value="His_kinase_dom"/>
</dbReference>
<dbReference type="PRINTS" id="PR00344">
    <property type="entry name" value="BCTRLSENSOR"/>
</dbReference>
<feature type="region of interest" description="Disordered" evidence="6">
    <location>
        <begin position="266"/>
        <end position="293"/>
    </location>
</feature>
<dbReference type="InterPro" id="IPR036890">
    <property type="entry name" value="HATPase_C_sf"/>
</dbReference>
<evidence type="ECO:0000256" key="3">
    <source>
        <dbReference type="ARBA" id="ARBA00022777"/>
    </source>
</evidence>
<evidence type="ECO:0000313" key="10">
    <source>
        <dbReference type="EMBL" id="EJX10988.1"/>
    </source>
</evidence>
<gene>
    <name evidence="10" type="ORF">EVA_00337</name>
</gene>